<dbReference type="InterPro" id="IPR001173">
    <property type="entry name" value="Glyco_trans_2-like"/>
</dbReference>
<dbReference type="RefSeq" id="WP_006369229.1">
    <property type="nucleotide sequence ID" value="NZ_JAAXPC010000002.1"/>
</dbReference>
<keyword evidence="3" id="KW-0328">Glycosyltransferase</keyword>
<dbReference type="EMBL" id="JAAXPC010000002">
    <property type="protein sequence ID" value="NKY00900.1"/>
    <property type="molecule type" value="Genomic_DNA"/>
</dbReference>
<keyword evidence="2" id="KW-1003">Cell membrane</keyword>
<reference evidence="12 13" key="1">
    <citation type="submission" date="2020-04" db="EMBL/GenBank/DDBJ databases">
        <title>MicrobeNet Type strains.</title>
        <authorList>
            <person name="Nicholson A.C."/>
        </authorList>
    </citation>
    <scope>NUCLEOTIDE SEQUENCE [LARGE SCALE GENOMIC DNA]</scope>
    <source>
        <strain evidence="12 13">ATCC BAA-14</strain>
    </source>
</reference>
<evidence type="ECO:0000256" key="1">
    <source>
        <dbReference type="ARBA" id="ARBA00004236"/>
    </source>
</evidence>
<accession>A0A846WJ84</accession>
<organism evidence="12 13">
    <name type="scientific">Gordonia polyisoprenivorans</name>
    <dbReference type="NCBI Taxonomy" id="84595"/>
    <lineage>
        <taxon>Bacteria</taxon>
        <taxon>Bacillati</taxon>
        <taxon>Actinomycetota</taxon>
        <taxon>Actinomycetes</taxon>
        <taxon>Mycobacteriales</taxon>
        <taxon>Gordoniaceae</taxon>
        <taxon>Gordonia</taxon>
    </lineage>
</organism>
<evidence type="ECO:0000256" key="7">
    <source>
        <dbReference type="ARBA" id="ARBA00037904"/>
    </source>
</evidence>
<evidence type="ECO:0000259" key="11">
    <source>
        <dbReference type="Pfam" id="PF00535"/>
    </source>
</evidence>
<dbReference type="AlphaFoldDB" id="A0A846WJ84"/>
<feature type="compositionally biased region" description="Polar residues" evidence="10">
    <location>
        <begin position="236"/>
        <end position="245"/>
    </location>
</feature>
<evidence type="ECO:0000256" key="3">
    <source>
        <dbReference type="ARBA" id="ARBA00022676"/>
    </source>
</evidence>
<evidence type="ECO:0000256" key="10">
    <source>
        <dbReference type="SAM" id="MobiDB-lite"/>
    </source>
</evidence>
<keyword evidence="5" id="KW-0472">Membrane</keyword>
<dbReference type="PANTHER" id="PTHR43646">
    <property type="entry name" value="GLYCOSYLTRANSFERASE"/>
    <property type="match status" value="1"/>
</dbReference>
<name>A0A846WJ84_9ACTN</name>
<dbReference type="InterPro" id="IPR029044">
    <property type="entry name" value="Nucleotide-diphossugar_trans"/>
</dbReference>
<dbReference type="SUPFAM" id="SSF53448">
    <property type="entry name" value="Nucleotide-diphospho-sugar transferases"/>
    <property type="match status" value="1"/>
</dbReference>
<dbReference type="Pfam" id="PF00535">
    <property type="entry name" value="Glycos_transf_2"/>
    <property type="match status" value="1"/>
</dbReference>
<feature type="domain" description="Glycosyltransferase 2-like" evidence="11">
    <location>
        <begin position="21"/>
        <end position="160"/>
    </location>
</feature>
<keyword evidence="4 12" id="KW-0808">Transferase</keyword>
<dbReference type="GO" id="GO:0016757">
    <property type="term" value="F:glycosyltransferase activity"/>
    <property type="evidence" value="ECO:0007669"/>
    <property type="project" value="UniProtKB-KW"/>
</dbReference>
<dbReference type="GO" id="GO:0005886">
    <property type="term" value="C:plasma membrane"/>
    <property type="evidence" value="ECO:0007669"/>
    <property type="project" value="UniProtKB-SubCell"/>
</dbReference>
<comment type="subcellular location">
    <subcellularLocation>
        <location evidence="1">Cell membrane</location>
    </subcellularLocation>
</comment>
<dbReference type="Proteomes" id="UP000563898">
    <property type="component" value="Unassembled WGS sequence"/>
</dbReference>
<evidence type="ECO:0000256" key="2">
    <source>
        <dbReference type="ARBA" id="ARBA00022475"/>
    </source>
</evidence>
<protein>
    <recommendedName>
        <fullName evidence="9">4,4'-diaponeurosporenoate glycosyltransferase</fullName>
    </recommendedName>
</protein>
<feature type="region of interest" description="Disordered" evidence="10">
    <location>
        <begin position="222"/>
        <end position="245"/>
    </location>
</feature>
<comment type="pathway">
    <text evidence="7">Carotenoid biosynthesis; staphyloxanthin biosynthesis; staphyloxanthin from farnesyl diphosphate: step 4/5.</text>
</comment>
<evidence type="ECO:0000256" key="9">
    <source>
        <dbReference type="ARBA" id="ARBA00040345"/>
    </source>
</evidence>
<evidence type="ECO:0000313" key="12">
    <source>
        <dbReference type="EMBL" id="NKY00900.1"/>
    </source>
</evidence>
<dbReference type="Gene3D" id="3.90.550.10">
    <property type="entry name" value="Spore Coat Polysaccharide Biosynthesis Protein SpsA, Chain A"/>
    <property type="match status" value="1"/>
</dbReference>
<evidence type="ECO:0000256" key="4">
    <source>
        <dbReference type="ARBA" id="ARBA00022679"/>
    </source>
</evidence>
<comment type="function">
    <text evidence="6">Catalyzes the glycosylation of 4,4'-diaponeurosporenoate, i.e. the esterification of glucose at the C1'' position with the carboxyl group of 4,4'-diaponeurosporenic acid, to form glycosyl-4,4'-diaponeurosporenoate. This is a step in the biosynthesis of staphyloxanthin, an orange pigment present in most staphylococci strains.</text>
</comment>
<dbReference type="PANTHER" id="PTHR43646:SF2">
    <property type="entry name" value="GLYCOSYLTRANSFERASE 2-LIKE DOMAIN-CONTAINING PROTEIN"/>
    <property type="match status" value="1"/>
</dbReference>
<evidence type="ECO:0000256" key="5">
    <source>
        <dbReference type="ARBA" id="ARBA00023136"/>
    </source>
</evidence>
<evidence type="ECO:0000256" key="6">
    <source>
        <dbReference type="ARBA" id="ARBA00037281"/>
    </source>
</evidence>
<sequence length="245" mass="26152">MPNASHSSHDSDRVAIDRVVVVIPAHNERDLLPACLRAVRIAAEAVRIPVHVGVVLDTCTDGSAEVIGAEVAPIVGEFGAVGAARAAGIAALLHDASSETDPERTWVATTDADSEVPGNWLQHHLMRAADGADAYAGTVTPKDWTRWPAALADRYRRRYRDHDGHRHIHGANLGVRADAYLAVGGFGELPHDEDVDLIERLESAGVSIAWCAQAPVATSTRRHGRAPEGFAAHLRSLSTTGRRSA</sequence>
<evidence type="ECO:0000313" key="13">
    <source>
        <dbReference type="Proteomes" id="UP000563898"/>
    </source>
</evidence>
<evidence type="ECO:0000256" key="8">
    <source>
        <dbReference type="ARBA" id="ARBA00038120"/>
    </source>
</evidence>
<proteinExistence type="inferred from homology"/>
<gene>
    <name evidence="12" type="ORF">HGA05_04870</name>
</gene>
<comment type="caution">
    <text evidence="12">The sequence shown here is derived from an EMBL/GenBank/DDBJ whole genome shotgun (WGS) entry which is preliminary data.</text>
</comment>
<comment type="similarity">
    <text evidence="8">Belongs to the glycosyltransferase 2 family. CrtQ subfamily.</text>
</comment>